<reference evidence="2 3" key="1">
    <citation type="submission" date="2024-05" db="EMBL/GenBank/DDBJ databases">
        <authorList>
            <person name="Duchaud E."/>
        </authorList>
    </citation>
    <scope>NUCLEOTIDE SEQUENCE [LARGE SCALE GENOMIC DNA]</scope>
    <source>
        <strain evidence="2">Ena-SAMPLE-TAB-13-05-2024-13:56:06:370-140305</strain>
    </source>
</reference>
<evidence type="ECO:0000256" key="1">
    <source>
        <dbReference type="SAM" id="Phobius"/>
    </source>
</evidence>
<sequence>MLLKLKKYFIPFILVSILLTSTLYLYPREVQIHSYVNIKKLKEEQFYFILIFHIIILITLFLKNIVHEIKEKKSSFLILTLSYIVYSICMFNLSQEAFLGVELYLNRQESLSEQTKQYKISYINKRENGYFIESLRLPNYKKSINVLIKIDSLTFHTLKKYKSIVEIKFQQGRFGINHSPTFVKEIEL</sequence>
<organism evidence="2 3">
    <name type="scientific">Tenacibaculum vairaonense</name>
    <dbReference type="NCBI Taxonomy" id="3137860"/>
    <lineage>
        <taxon>Bacteria</taxon>
        <taxon>Pseudomonadati</taxon>
        <taxon>Bacteroidota</taxon>
        <taxon>Flavobacteriia</taxon>
        <taxon>Flavobacteriales</taxon>
        <taxon>Flavobacteriaceae</taxon>
        <taxon>Tenacibaculum</taxon>
    </lineage>
</organism>
<keyword evidence="1" id="KW-0812">Transmembrane</keyword>
<evidence type="ECO:0000313" key="3">
    <source>
        <dbReference type="Proteomes" id="UP001497602"/>
    </source>
</evidence>
<gene>
    <name evidence="2" type="ORF">T190115A13A_130059</name>
</gene>
<name>A0ABP1F8U0_9FLAO</name>
<feature type="transmembrane region" description="Helical" evidence="1">
    <location>
        <begin position="7"/>
        <end position="26"/>
    </location>
</feature>
<proteinExistence type="predicted"/>
<dbReference type="EMBL" id="CAXJRC010000004">
    <property type="protein sequence ID" value="CAL2105184.1"/>
    <property type="molecule type" value="Genomic_DNA"/>
</dbReference>
<accession>A0ABP1F8U0</accession>
<keyword evidence="1" id="KW-0472">Membrane</keyword>
<evidence type="ECO:0000313" key="2">
    <source>
        <dbReference type="EMBL" id="CAL2105184.1"/>
    </source>
</evidence>
<keyword evidence="3" id="KW-1185">Reference proteome</keyword>
<comment type="caution">
    <text evidence="2">The sequence shown here is derived from an EMBL/GenBank/DDBJ whole genome shotgun (WGS) entry which is preliminary data.</text>
</comment>
<dbReference type="RefSeq" id="WP_348737006.1">
    <property type="nucleotide sequence ID" value="NZ_CAXJRC010000004.1"/>
</dbReference>
<feature type="transmembrane region" description="Helical" evidence="1">
    <location>
        <begin position="74"/>
        <end position="93"/>
    </location>
</feature>
<dbReference type="Proteomes" id="UP001497602">
    <property type="component" value="Unassembled WGS sequence"/>
</dbReference>
<evidence type="ECO:0008006" key="4">
    <source>
        <dbReference type="Google" id="ProtNLM"/>
    </source>
</evidence>
<keyword evidence="1" id="KW-1133">Transmembrane helix</keyword>
<feature type="transmembrane region" description="Helical" evidence="1">
    <location>
        <begin position="46"/>
        <end position="62"/>
    </location>
</feature>
<protein>
    <recommendedName>
        <fullName evidence="4">DUF2393 domain-containing protein</fullName>
    </recommendedName>
</protein>